<dbReference type="STRING" id="314271.RB2654_14650"/>
<dbReference type="AlphaFoldDB" id="A3VGX9"/>
<name>A3VGX9_9RHOB</name>
<dbReference type="Proteomes" id="UP000002931">
    <property type="component" value="Unassembled WGS sequence"/>
</dbReference>
<evidence type="ECO:0000313" key="2">
    <source>
        <dbReference type="Proteomes" id="UP000002931"/>
    </source>
</evidence>
<sequence>MRAIMRSIRARRVTGFLAECRA</sequence>
<reference evidence="1 2" key="1">
    <citation type="journal article" date="2010" name="J. Bacteriol.">
        <title>Genome sequences of Pelagibaca bermudensis HTCC2601T and Maritimibacter alkaliphilus HTCC2654T, the type strains of two marine Roseobacter genera.</title>
        <authorList>
            <person name="Thrash J.C."/>
            <person name="Cho J.C."/>
            <person name="Ferriera S."/>
            <person name="Johnson J."/>
            <person name="Vergin K.L."/>
            <person name="Giovannoni S.J."/>
        </authorList>
    </citation>
    <scope>NUCLEOTIDE SEQUENCE [LARGE SCALE GENOMIC DNA]</scope>
    <source>
        <strain evidence="1 2">HTCC2654</strain>
    </source>
</reference>
<evidence type="ECO:0000313" key="1">
    <source>
        <dbReference type="EMBL" id="EAQ12534.1"/>
    </source>
</evidence>
<protein>
    <submittedName>
        <fullName evidence="1">Uncharacterized protein</fullName>
    </submittedName>
</protein>
<dbReference type="EMBL" id="AAMT01000008">
    <property type="protein sequence ID" value="EAQ12534.1"/>
    <property type="molecule type" value="Genomic_DNA"/>
</dbReference>
<proteinExistence type="predicted"/>
<dbReference type="HOGENOM" id="CLU_3424802_0_0_5"/>
<accession>A3VGX9</accession>
<organism evidence="1 2">
    <name type="scientific">Maritimibacter alkaliphilus HTCC2654</name>
    <dbReference type="NCBI Taxonomy" id="314271"/>
    <lineage>
        <taxon>Bacteria</taxon>
        <taxon>Pseudomonadati</taxon>
        <taxon>Pseudomonadota</taxon>
        <taxon>Alphaproteobacteria</taxon>
        <taxon>Rhodobacterales</taxon>
        <taxon>Roseobacteraceae</taxon>
        <taxon>Maritimibacter</taxon>
    </lineage>
</organism>
<comment type="caution">
    <text evidence="1">The sequence shown here is derived from an EMBL/GenBank/DDBJ whole genome shotgun (WGS) entry which is preliminary data.</text>
</comment>
<gene>
    <name evidence="1" type="ORF">RB2654_14650</name>
</gene>
<keyword evidence="2" id="KW-1185">Reference proteome</keyword>